<keyword evidence="6" id="KW-0648">Protein biosynthesis</keyword>
<evidence type="ECO:0000256" key="3">
    <source>
        <dbReference type="ARBA" id="ARBA00012261"/>
    </source>
</evidence>
<evidence type="ECO:0000256" key="8">
    <source>
        <dbReference type="ARBA" id="ARBA00023128"/>
    </source>
</evidence>
<dbReference type="PANTHER" id="PTHR11138">
    <property type="entry name" value="METHIONYL-TRNA FORMYLTRANSFERASE"/>
    <property type="match status" value="1"/>
</dbReference>
<evidence type="ECO:0000256" key="9">
    <source>
        <dbReference type="ARBA" id="ARBA00052555"/>
    </source>
</evidence>
<evidence type="ECO:0000313" key="14">
    <source>
        <dbReference type="Proteomes" id="UP000410492"/>
    </source>
</evidence>
<evidence type="ECO:0000259" key="12">
    <source>
        <dbReference type="Pfam" id="PF02911"/>
    </source>
</evidence>
<dbReference type="CDD" id="cd08646">
    <property type="entry name" value="FMT_core_Met-tRNA-FMT_N"/>
    <property type="match status" value="1"/>
</dbReference>
<feature type="domain" description="Formyl transferase C-terminal" evidence="12">
    <location>
        <begin position="222"/>
        <end position="329"/>
    </location>
</feature>
<dbReference type="Pfam" id="PF00551">
    <property type="entry name" value="Formyl_trans_N"/>
    <property type="match status" value="1"/>
</dbReference>
<dbReference type="Pfam" id="PF02911">
    <property type="entry name" value="Formyl_trans_C"/>
    <property type="match status" value="1"/>
</dbReference>
<keyword evidence="14" id="KW-1185">Reference proteome</keyword>
<dbReference type="InterPro" id="IPR041711">
    <property type="entry name" value="Met-tRNA-FMT_N"/>
</dbReference>
<evidence type="ECO:0000256" key="2">
    <source>
        <dbReference type="ARBA" id="ARBA00010699"/>
    </source>
</evidence>
<evidence type="ECO:0000256" key="6">
    <source>
        <dbReference type="ARBA" id="ARBA00022917"/>
    </source>
</evidence>
<evidence type="ECO:0000256" key="4">
    <source>
        <dbReference type="ARBA" id="ARBA00014185"/>
    </source>
</evidence>
<dbReference type="Proteomes" id="UP000410492">
    <property type="component" value="Unassembled WGS sequence"/>
</dbReference>
<comment type="similarity">
    <text evidence="2">Belongs to the Fmt family.</text>
</comment>
<accession>A0A653C273</accession>
<dbReference type="EMBL" id="CAACVG010006832">
    <property type="protein sequence ID" value="VEN42046.1"/>
    <property type="molecule type" value="Genomic_DNA"/>
</dbReference>
<organism evidence="13 14">
    <name type="scientific">Callosobruchus maculatus</name>
    <name type="common">Southern cowpea weevil</name>
    <name type="synonym">Pulse bruchid</name>
    <dbReference type="NCBI Taxonomy" id="64391"/>
    <lineage>
        <taxon>Eukaryota</taxon>
        <taxon>Metazoa</taxon>
        <taxon>Ecdysozoa</taxon>
        <taxon>Arthropoda</taxon>
        <taxon>Hexapoda</taxon>
        <taxon>Insecta</taxon>
        <taxon>Pterygota</taxon>
        <taxon>Neoptera</taxon>
        <taxon>Endopterygota</taxon>
        <taxon>Coleoptera</taxon>
        <taxon>Polyphaga</taxon>
        <taxon>Cucujiformia</taxon>
        <taxon>Chrysomeloidea</taxon>
        <taxon>Chrysomelidae</taxon>
        <taxon>Bruchinae</taxon>
        <taxon>Bruchini</taxon>
        <taxon>Callosobruchus</taxon>
    </lineage>
</organism>
<evidence type="ECO:0000256" key="1">
    <source>
        <dbReference type="ARBA" id="ARBA00004173"/>
    </source>
</evidence>
<dbReference type="InterPro" id="IPR005794">
    <property type="entry name" value="Fmt"/>
</dbReference>
<evidence type="ECO:0000256" key="10">
    <source>
        <dbReference type="ARBA" id="ARBA00057846"/>
    </source>
</evidence>
<dbReference type="SUPFAM" id="SSF50486">
    <property type="entry name" value="FMT C-terminal domain-like"/>
    <property type="match status" value="1"/>
</dbReference>
<dbReference type="OrthoDB" id="10268103at2759"/>
<comment type="catalytic activity">
    <reaction evidence="9">
        <text>L-methionyl-tRNA(fMet) + (6R)-10-formyltetrahydrofolate = N-formyl-L-methionyl-tRNA(fMet) + (6S)-5,6,7,8-tetrahydrofolate + H(+)</text>
        <dbReference type="Rhea" id="RHEA:24380"/>
        <dbReference type="Rhea" id="RHEA-COMP:9952"/>
        <dbReference type="Rhea" id="RHEA-COMP:9953"/>
        <dbReference type="ChEBI" id="CHEBI:15378"/>
        <dbReference type="ChEBI" id="CHEBI:57453"/>
        <dbReference type="ChEBI" id="CHEBI:78530"/>
        <dbReference type="ChEBI" id="CHEBI:78844"/>
        <dbReference type="ChEBI" id="CHEBI:195366"/>
        <dbReference type="EC" id="2.1.2.9"/>
    </reaction>
    <physiologicalReaction direction="left-to-right" evidence="9">
        <dbReference type="Rhea" id="RHEA:24381"/>
    </physiologicalReaction>
</comment>
<dbReference type="InterPro" id="IPR005793">
    <property type="entry name" value="Formyl_trans_C"/>
</dbReference>
<evidence type="ECO:0000256" key="7">
    <source>
        <dbReference type="ARBA" id="ARBA00022946"/>
    </source>
</evidence>
<dbReference type="InterPro" id="IPR036477">
    <property type="entry name" value="Formyl_transf_N_sf"/>
</dbReference>
<dbReference type="GO" id="GO:0005739">
    <property type="term" value="C:mitochondrion"/>
    <property type="evidence" value="ECO:0007669"/>
    <property type="project" value="UniProtKB-SubCell"/>
</dbReference>
<feature type="domain" description="Formyl transferase N-terminal" evidence="11">
    <location>
        <begin position="97"/>
        <end position="198"/>
    </location>
</feature>
<name>A0A653C273_CALMS</name>
<dbReference type="EC" id="2.1.2.9" evidence="3"/>
<dbReference type="AlphaFoldDB" id="A0A653C273"/>
<sequence length="341" mass="38400">MGCSMIFKIKGTLTLVRRKFNTGNVCTSWRVLFFGADKFSLYSLKTLYEEYKNGTLLNNLEIVTTTSEKGNPVQKYAKEQSLTIHSWPIKNHPIKTFDLGVVVSFGHLIPENIINSFPHGMINVHASLLPKWRGAAPIIYTLANGDTETGVTIMRIRPKAFDIGEILMQEKINVPKCMKMPELYDSLGKLGAKCLLKTIGELPSILDRSKPQPKEGITYAPKIKNDFATIKWDTMTSTQVHNLNRAVSGIMVPTSTWKGTAVKLIGIEDCDSVVNLPKDNHQLRPGYVYYDKRTNSLLVLCSNNTWIRVKQVGVYGKRIMSACDFNNGYIKKEPPDKSFFE</sequence>
<reference evidence="13 14" key="1">
    <citation type="submission" date="2019-01" db="EMBL/GenBank/DDBJ databases">
        <authorList>
            <person name="Sayadi A."/>
        </authorList>
    </citation>
    <scope>NUCLEOTIDE SEQUENCE [LARGE SCALE GENOMIC DNA]</scope>
</reference>
<gene>
    <name evidence="13" type="ORF">CALMAC_LOCUS5667</name>
</gene>
<keyword evidence="8" id="KW-0496">Mitochondrion</keyword>
<dbReference type="Gene3D" id="3.40.50.12230">
    <property type="match status" value="1"/>
</dbReference>
<dbReference type="GO" id="GO:0004479">
    <property type="term" value="F:methionyl-tRNA formyltransferase activity"/>
    <property type="evidence" value="ECO:0007669"/>
    <property type="project" value="UniProtKB-EC"/>
</dbReference>
<keyword evidence="5" id="KW-0808">Transferase</keyword>
<dbReference type="PANTHER" id="PTHR11138:SF5">
    <property type="entry name" value="METHIONYL-TRNA FORMYLTRANSFERASE, MITOCHONDRIAL"/>
    <property type="match status" value="1"/>
</dbReference>
<comment type="function">
    <text evidence="10">Methionyl-tRNA formyltransferase that formylates methionyl-tRNA in mitochondria and is crucial for translation initiation.</text>
</comment>
<keyword evidence="7" id="KW-0809">Transit peptide</keyword>
<protein>
    <recommendedName>
        <fullName evidence="4">Methionyl-tRNA formyltransferase, mitochondrial</fullName>
        <ecNumber evidence="3">2.1.2.9</ecNumber>
    </recommendedName>
</protein>
<dbReference type="FunFam" id="3.40.50.12230:FF:000003">
    <property type="entry name" value="methionyl-tRNA formyltransferase, mitochondrial"/>
    <property type="match status" value="1"/>
</dbReference>
<evidence type="ECO:0000259" key="11">
    <source>
        <dbReference type="Pfam" id="PF00551"/>
    </source>
</evidence>
<comment type="subcellular location">
    <subcellularLocation>
        <location evidence="1">Mitochondrion</location>
    </subcellularLocation>
</comment>
<evidence type="ECO:0000313" key="13">
    <source>
        <dbReference type="EMBL" id="VEN42046.1"/>
    </source>
</evidence>
<dbReference type="SUPFAM" id="SSF53328">
    <property type="entry name" value="Formyltransferase"/>
    <property type="match status" value="1"/>
</dbReference>
<dbReference type="InterPro" id="IPR011034">
    <property type="entry name" value="Formyl_transferase-like_C_sf"/>
</dbReference>
<dbReference type="InterPro" id="IPR002376">
    <property type="entry name" value="Formyl_transf_N"/>
</dbReference>
<proteinExistence type="inferred from homology"/>
<evidence type="ECO:0000256" key="5">
    <source>
        <dbReference type="ARBA" id="ARBA00022679"/>
    </source>
</evidence>
<dbReference type="NCBIfam" id="TIGR00460">
    <property type="entry name" value="fmt"/>
    <property type="match status" value="1"/>
</dbReference>